<dbReference type="AlphaFoldDB" id="A0A0R1MBV7"/>
<accession>A0A0R1MBV7</accession>
<dbReference type="GO" id="GO:0006355">
    <property type="term" value="P:regulation of DNA-templated transcription"/>
    <property type="evidence" value="ECO:0007669"/>
    <property type="project" value="InterPro"/>
</dbReference>
<dbReference type="PROSITE" id="PS00676">
    <property type="entry name" value="SIGMA54_INTERACT_2"/>
    <property type="match status" value="1"/>
</dbReference>
<dbReference type="SUPFAM" id="SSF52540">
    <property type="entry name" value="P-loop containing nucleoside triphosphate hydrolases"/>
    <property type="match status" value="1"/>
</dbReference>
<dbReference type="GO" id="GO:0043565">
    <property type="term" value="F:sequence-specific DNA binding"/>
    <property type="evidence" value="ECO:0007669"/>
    <property type="project" value="InterPro"/>
</dbReference>
<keyword evidence="5" id="KW-0804">Transcription</keyword>
<dbReference type="SMART" id="SM00382">
    <property type="entry name" value="AAA"/>
    <property type="match status" value="1"/>
</dbReference>
<comment type="caution">
    <text evidence="7">The sequence shown here is derived from an EMBL/GenBank/DDBJ whole genome shotgun (WGS) entry which is preliminary data.</text>
</comment>
<dbReference type="Pfam" id="PF01590">
    <property type="entry name" value="GAF"/>
    <property type="match status" value="1"/>
</dbReference>
<keyword evidence="1" id="KW-0547">Nucleotide-binding</keyword>
<dbReference type="PANTHER" id="PTHR32071">
    <property type="entry name" value="TRANSCRIPTIONAL REGULATORY PROTEIN"/>
    <property type="match status" value="1"/>
</dbReference>
<dbReference type="PROSITE" id="PS50045">
    <property type="entry name" value="SIGMA54_INTERACT_4"/>
    <property type="match status" value="1"/>
</dbReference>
<dbReference type="Gene3D" id="3.30.450.40">
    <property type="match status" value="1"/>
</dbReference>
<proteinExistence type="predicted"/>
<keyword evidence="2" id="KW-0067">ATP-binding</keyword>
<dbReference type="Gene3D" id="1.10.8.60">
    <property type="match status" value="1"/>
</dbReference>
<dbReference type="InterPro" id="IPR003018">
    <property type="entry name" value="GAF"/>
</dbReference>
<dbReference type="FunFam" id="3.40.50.300:FF:000006">
    <property type="entry name" value="DNA-binding transcriptional regulator NtrC"/>
    <property type="match status" value="1"/>
</dbReference>
<evidence type="ECO:0000256" key="5">
    <source>
        <dbReference type="ARBA" id="ARBA00023163"/>
    </source>
</evidence>
<dbReference type="InterPro" id="IPR003593">
    <property type="entry name" value="AAA+_ATPase"/>
</dbReference>
<dbReference type="InterPro" id="IPR029016">
    <property type="entry name" value="GAF-like_dom_sf"/>
</dbReference>
<name>A0A0R1MBV7_9LACO</name>
<dbReference type="Pfam" id="PF00158">
    <property type="entry name" value="Sigma54_activat"/>
    <property type="match status" value="1"/>
</dbReference>
<keyword evidence="4" id="KW-0238">DNA-binding</keyword>
<dbReference type="Pfam" id="PF02954">
    <property type="entry name" value="HTH_8"/>
    <property type="match status" value="1"/>
</dbReference>
<dbReference type="STRING" id="1423731.FC81_GL001689"/>
<protein>
    <submittedName>
        <fullName evidence="7">Transcriptional regulator AcoR</fullName>
    </submittedName>
</protein>
<dbReference type="InterPro" id="IPR058031">
    <property type="entry name" value="AAA_lid_NorR"/>
</dbReference>
<dbReference type="Gene3D" id="3.40.50.300">
    <property type="entry name" value="P-loop containing nucleotide triphosphate hydrolases"/>
    <property type="match status" value="1"/>
</dbReference>
<dbReference type="InterPro" id="IPR025943">
    <property type="entry name" value="Sigma_54_int_dom_ATP-bd_2"/>
</dbReference>
<dbReference type="PATRIC" id="fig|1423731.3.peg.1730"/>
<dbReference type="InterPro" id="IPR009057">
    <property type="entry name" value="Homeodomain-like_sf"/>
</dbReference>
<evidence type="ECO:0000259" key="6">
    <source>
        <dbReference type="PROSITE" id="PS50045"/>
    </source>
</evidence>
<evidence type="ECO:0000313" key="7">
    <source>
        <dbReference type="EMBL" id="KRL00856.1"/>
    </source>
</evidence>
<dbReference type="InterPro" id="IPR002078">
    <property type="entry name" value="Sigma_54_int"/>
</dbReference>
<evidence type="ECO:0000256" key="4">
    <source>
        <dbReference type="ARBA" id="ARBA00023125"/>
    </source>
</evidence>
<evidence type="ECO:0000256" key="3">
    <source>
        <dbReference type="ARBA" id="ARBA00023015"/>
    </source>
</evidence>
<evidence type="ECO:0000256" key="2">
    <source>
        <dbReference type="ARBA" id="ARBA00022840"/>
    </source>
</evidence>
<keyword evidence="3" id="KW-0805">Transcription regulation</keyword>
<dbReference type="PANTHER" id="PTHR32071:SF101">
    <property type="entry name" value="ACETOIN DEHYDROGENASE OPERON TRANSCRIPTIONAL ACTIVATOR ACOR"/>
    <property type="match status" value="1"/>
</dbReference>
<dbReference type="SUPFAM" id="SSF46689">
    <property type="entry name" value="Homeodomain-like"/>
    <property type="match status" value="1"/>
</dbReference>
<reference evidence="7 8" key="1">
    <citation type="journal article" date="2015" name="Genome Announc.">
        <title>Expanding the biotechnology potential of lactobacilli through comparative genomics of 213 strains and associated genera.</title>
        <authorList>
            <person name="Sun Z."/>
            <person name="Harris H.M."/>
            <person name="McCann A."/>
            <person name="Guo C."/>
            <person name="Argimon S."/>
            <person name="Zhang W."/>
            <person name="Yang X."/>
            <person name="Jeffery I.B."/>
            <person name="Cooney J.C."/>
            <person name="Kagawa T.F."/>
            <person name="Liu W."/>
            <person name="Song Y."/>
            <person name="Salvetti E."/>
            <person name="Wrobel A."/>
            <person name="Rasinkangas P."/>
            <person name="Parkhill J."/>
            <person name="Rea M.C."/>
            <person name="O'Sullivan O."/>
            <person name="Ritari J."/>
            <person name="Douillard F.P."/>
            <person name="Paul Ross R."/>
            <person name="Yang R."/>
            <person name="Briner A.E."/>
            <person name="Felis G.E."/>
            <person name="de Vos W.M."/>
            <person name="Barrangou R."/>
            <person name="Klaenhammer T.R."/>
            <person name="Caufield P.W."/>
            <person name="Cui Y."/>
            <person name="Zhang H."/>
            <person name="O'Toole P.W."/>
        </authorList>
    </citation>
    <scope>NUCLEOTIDE SEQUENCE [LARGE SCALE GENOMIC DNA]</scope>
    <source>
        <strain evidence="7 8">DSM 19910</strain>
    </source>
</reference>
<dbReference type="InterPro" id="IPR002197">
    <property type="entry name" value="HTH_Fis"/>
</dbReference>
<evidence type="ECO:0000256" key="1">
    <source>
        <dbReference type="ARBA" id="ARBA00022741"/>
    </source>
</evidence>
<dbReference type="EMBL" id="AZEF01000032">
    <property type="protein sequence ID" value="KRL00856.1"/>
    <property type="molecule type" value="Genomic_DNA"/>
</dbReference>
<gene>
    <name evidence="7" type="ORF">FC81_GL001689</name>
</gene>
<dbReference type="Pfam" id="PF25601">
    <property type="entry name" value="AAA_lid_14"/>
    <property type="match status" value="1"/>
</dbReference>
<dbReference type="Gene3D" id="1.10.10.60">
    <property type="entry name" value="Homeodomain-like"/>
    <property type="match status" value="1"/>
</dbReference>
<dbReference type="PRINTS" id="PR01590">
    <property type="entry name" value="HTHFIS"/>
</dbReference>
<feature type="domain" description="Sigma-54 factor interaction" evidence="6">
    <location>
        <begin position="295"/>
        <end position="519"/>
    </location>
</feature>
<sequence>MGAEHMQNQQLWKQFISGNRFAADMLDTKIAESWKFCSRAEVDPYLSKPQKILSAAELLNKQQQYSKLIEIVKEQIKRIESSFILEKPVFILTDENGNILWRDGNLQAQEHANEFYFREGTMWTELNVGTNAIGIALRTKRDEHVTSDEHYAYASRQWSCSASPILDEEGDVLGVLDISTLYNDSAKDALLLLTLLTQRISNVLIREELERRKELLQYCVLHQPNELLCDTHFKLVSVPEKDSERFELGSDIHNYIDTKTIYKSEKIYFKNKLIGYKMHIFTKSPHPNKFYYPGVPTANKAYSQFLERILKLASSNLPIHLFGESGTGKEVLARTIHYNSAVKEGPLVAINCGALSQNLLESELFGYAPGAFTGSNAKGQKGKIEQADGGTLFLDEIESMSSQMQTALLRVIEEKRVVPINGEPRKVSFRLITASNRDLRSLVQQKKFREDLFYRIYVCPVQIPPLRERKEDLQQLITAFCKKKKWHLSWQDELYAISQTYSWYGNIREFNNFLERLYLFYELQQPTSTQIRQLIEAGAICGSKEPTGETAGLTKVAEHTLPLQSQSKEVKKLQKVLEQNHYHISKTAAELCISRTTLYRKMKKYGLR</sequence>
<keyword evidence="8" id="KW-1185">Reference proteome</keyword>
<dbReference type="InterPro" id="IPR027417">
    <property type="entry name" value="P-loop_NTPase"/>
</dbReference>
<organism evidence="7 8">
    <name type="scientific">Liquorilactobacillus capillatus DSM 19910</name>
    <dbReference type="NCBI Taxonomy" id="1423731"/>
    <lineage>
        <taxon>Bacteria</taxon>
        <taxon>Bacillati</taxon>
        <taxon>Bacillota</taxon>
        <taxon>Bacilli</taxon>
        <taxon>Lactobacillales</taxon>
        <taxon>Lactobacillaceae</taxon>
        <taxon>Liquorilactobacillus</taxon>
    </lineage>
</organism>
<dbReference type="Proteomes" id="UP000051621">
    <property type="component" value="Unassembled WGS sequence"/>
</dbReference>
<dbReference type="GO" id="GO:0005524">
    <property type="term" value="F:ATP binding"/>
    <property type="evidence" value="ECO:0007669"/>
    <property type="project" value="UniProtKB-KW"/>
</dbReference>
<evidence type="ECO:0000313" key="8">
    <source>
        <dbReference type="Proteomes" id="UP000051621"/>
    </source>
</evidence>
<dbReference type="CDD" id="cd00009">
    <property type="entry name" value="AAA"/>
    <property type="match status" value="1"/>
</dbReference>